<keyword evidence="3" id="KW-1185">Reference proteome</keyword>
<protein>
    <submittedName>
        <fullName evidence="2">Uncharacterized protein</fullName>
    </submittedName>
</protein>
<dbReference type="STRING" id="1581420.AAW00_09400"/>
<comment type="caution">
    <text evidence="2">The sequence shown here is derived from an EMBL/GenBank/DDBJ whole genome shotgun (WGS) entry which is preliminary data.</text>
</comment>
<reference evidence="2 3" key="1">
    <citation type="submission" date="2015-04" db="EMBL/GenBank/DDBJ databases">
        <title>The draft genome sequence of Erythrobacter luteus KA37.</title>
        <authorList>
            <person name="Zhuang L."/>
            <person name="Liu Y."/>
            <person name="Shao Z."/>
        </authorList>
    </citation>
    <scope>NUCLEOTIDE SEQUENCE [LARGE SCALE GENOMIC DNA]</scope>
    <source>
        <strain evidence="2 3">KA37</strain>
    </source>
</reference>
<dbReference type="RefSeq" id="WP_047004075.1">
    <property type="nucleotide sequence ID" value="NZ_LBHB01000002.1"/>
</dbReference>
<gene>
    <name evidence="2" type="ORF">AAW00_09400</name>
</gene>
<keyword evidence="1" id="KW-0732">Signal</keyword>
<accession>A0A0G9MYS0</accession>
<feature type="chain" id="PRO_5002580453" evidence="1">
    <location>
        <begin position="18"/>
        <end position="133"/>
    </location>
</feature>
<dbReference type="OrthoDB" id="7409991at2"/>
<evidence type="ECO:0000313" key="2">
    <source>
        <dbReference type="EMBL" id="KLE34428.1"/>
    </source>
</evidence>
<dbReference type="PATRIC" id="fig|1581420.6.peg.1928"/>
<organism evidence="2 3">
    <name type="scientific">Aurantiacibacter luteus</name>
    <dbReference type="NCBI Taxonomy" id="1581420"/>
    <lineage>
        <taxon>Bacteria</taxon>
        <taxon>Pseudomonadati</taxon>
        <taxon>Pseudomonadota</taxon>
        <taxon>Alphaproteobacteria</taxon>
        <taxon>Sphingomonadales</taxon>
        <taxon>Erythrobacteraceae</taxon>
        <taxon>Aurantiacibacter</taxon>
    </lineage>
</organism>
<evidence type="ECO:0000313" key="3">
    <source>
        <dbReference type="Proteomes" id="UP000053464"/>
    </source>
</evidence>
<evidence type="ECO:0000256" key="1">
    <source>
        <dbReference type="SAM" id="SignalP"/>
    </source>
</evidence>
<dbReference type="EMBL" id="LBHB01000002">
    <property type="protein sequence ID" value="KLE34428.1"/>
    <property type="molecule type" value="Genomic_DNA"/>
</dbReference>
<feature type="signal peptide" evidence="1">
    <location>
        <begin position="1"/>
        <end position="17"/>
    </location>
</feature>
<proteinExistence type="predicted"/>
<name>A0A0G9MYS0_9SPHN</name>
<dbReference type="Proteomes" id="UP000053464">
    <property type="component" value="Unassembled WGS sequence"/>
</dbReference>
<sequence length="133" mass="14194">MRAALALALLVPAPLAAQDASGVHPDEFDLADYRDLHPPPPDCDAATGTRVASAAGDIVVCGRRDETEEVRSVIRRPVRSDRRVIEGLTDTSCESGCVRMGWAPEPAIMVDVTAFPHELDEETAAAVSRADSE</sequence>
<dbReference type="AlphaFoldDB" id="A0A0G9MYS0"/>